<evidence type="ECO:0008006" key="4">
    <source>
        <dbReference type="Google" id="ProtNLM"/>
    </source>
</evidence>
<keyword evidence="1" id="KW-1133">Transmembrane helix</keyword>
<keyword evidence="1" id="KW-0472">Membrane</keyword>
<evidence type="ECO:0000313" key="3">
    <source>
        <dbReference type="Proteomes" id="UP000195696"/>
    </source>
</evidence>
<accession>A0A1G4EQ43</accession>
<protein>
    <recommendedName>
        <fullName evidence="4">Group-specific protein</fullName>
    </recommendedName>
</protein>
<feature type="transmembrane region" description="Helical" evidence="1">
    <location>
        <begin position="6"/>
        <end position="24"/>
    </location>
</feature>
<proteinExistence type="predicted"/>
<gene>
    <name evidence="2" type="ORF">BWGO95_02132</name>
</gene>
<feature type="transmembrane region" description="Helical" evidence="1">
    <location>
        <begin position="36"/>
        <end position="53"/>
    </location>
</feature>
<evidence type="ECO:0000313" key="2">
    <source>
        <dbReference type="EMBL" id="SCB68002.1"/>
    </source>
</evidence>
<dbReference type="EMBL" id="FMAK01000030">
    <property type="protein sequence ID" value="SCB68002.1"/>
    <property type="molecule type" value="Genomic_DNA"/>
</dbReference>
<dbReference type="Proteomes" id="UP000195696">
    <property type="component" value="Unassembled WGS sequence"/>
</dbReference>
<feature type="transmembrane region" description="Helical" evidence="1">
    <location>
        <begin position="65"/>
        <end position="87"/>
    </location>
</feature>
<keyword evidence="1" id="KW-0812">Transmembrane</keyword>
<organism evidence="2 3">
    <name type="scientific">Bacillus mycoides</name>
    <dbReference type="NCBI Taxonomy" id="1405"/>
    <lineage>
        <taxon>Bacteria</taxon>
        <taxon>Bacillati</taxon>
        <taxon>Bacillota</taxon>
        <taxon>Bacilli</taxon>
        <taxon>Bacillales</taxon>
        <taxon>Bacillaceae</taxon>
        <taxon>Bacillus</taxon>
        <taxon>Bacillus cereus group</taxon>
    </lineage>
</organism>
<sequence>MTMTAGLALVGSCFIVAELCQIFIRKRMYKKRRPYELQYIPVFVILFCMLFVLQNASHFPPLLNIFLKFGLLYSGVGIFLLFLLFCVRYIHYQSYIFILNWLKKSDRTPLTELYPIKWTV</sequence>
<name>A0A1G4EQ43_BACMY</name>
<evidence type="ECO:0000256" key="1">
    <source>
        <dbReference type="SAM" id="Phobius"/>
    </source>
</evidence>
<dbReference type="RefSeq" id="WP_088099027.1">
    <property type="nucleotide sequence ID" value="NZ_FMAK01000030.1"/>
</dbReference>
<reference evidence="2 3" key="1">
    <citation type="submission" date="2016-08" db="EMBL/GenBank/DDBJ databases">
        <authorList>
            <person name="Seilhamer J.J."/>
        </authorList>
    </citation>
    <scope>NUCLEOTIDE SEQUENCE [LARGE SCALE GENOMIC DNA]</scope>
    <source>
        <strain evidence="2 3">SDA_GO95</strain>
    </source>
</reference>
<dbReference type="AlphaFoldDB" id="A0A1G4EQ43"/>